<evidence type="ECO:0000256" key="1">
    <source>
        <dbReference type="SAM" id="MobiDB-lite"/>
    </source>
</evidence>
<dbReference type="Ensembl" id="ENSOTST00005021780.2">
    <property type="protein sequence ID" value="ENSOTSP00005020035.2"/>
    <property type="gene ID" value="ENSOTSG00005069634.1"/>
</dbReference>
<feature type="region of interest" description="Disordered" evidence="1">
    <location>
        <begin position="105"/>
        <end position="150"/>
    </location>
</feature>
<keyword evidence="4" id="KW-1185">Reference proteome</keyword>
<dbReference type="GeneTree" id="ENSGT01150000286900"/>
<feature type="region of interest" description="Disordered" evidence="1">
    <location>
        <begin position="35"/>
        <end position="83"/>
    </location>
</feature>
<dbReference type="Proteomes" id="UP000694402">
    <property type="component" value="Unassembled WGS sequence"/>
</dbReference>
<reference evidence="3" key="1">
    <citation type="submission" date="2025-08" db="UniProtKB">
        <authorList>
            <consortium name="Ensembl"/>
        </authorList>
    </citation>
    <scope>IDENTIFICATION</scope>
</reference>
<sequence>MQMEANNYFNYGSHSSVSVNSGLKLSSGDSVYTNGSSMSFPQQEKNMNGEMNVNGSTTVIGSSVSGSQPPTSPYPHMSNHHHHQSSMGYDYLWGGQPQYSPAMSLSPGHGMHQKQPSTGVMQQQSQQHFQGHGQYQLNGGMPGSRQPHVVPPPNMTLTGGQYWNRVNPGQQQSSAAMAMGYNSHSVHGAYQSQVHPGIAPSQHHQQQPPQPPPHQQTQQHHHHQQQQPQHYSMVSNGIPYYQHQPQHPPLPAPRPQAQMMPPTSQNFTPPRGSPQHHQMGRGGTGSPLAMAVSSVPMMSPSTMADSGSPQSQTRERSPHGGSVARPAVMQGRMSEAFKDVDKGYNGMERTSVAQRLPKSDSYPPKPPGPPMGPTSDYCQRSKQPMAQHHEMTTLARESALPEPPHSMSAPPPVVSIPPSAKAATPPRVSAAAHKPKITIRNAKRRLEWCKARRHWTLEQWKRVLWSDESRFTIWQSDGRIWVWRMPGERYLPECIVPTVKFGGGGIMVWGCFSWFGLGPLLPVKGNLNDTAYNDILDDSVLPTLWQQFGEGPFLFQHDNAPVHKVRSIQKWFVELGVEELDWPAQSPDLNPIEHLWDELERRLRARPNRPASVPDLTNALVAEWKQVPTAMFQHLVESLPRRVEAVIAAKGGPTPY</sequence>
<organism evidence="3 4">
    <name type="scientific">Oncorhynchus tshawytscha</name>
    <name type="common">Chinook salmon</name>
    <name type="synonym">Salmo tshawytscha</name>
    <dbReference type="NCBI Taxonomy" id="74940"/>
    <lineage>
        <taxon>Eukaryota</taxon>
        <taxon>Metazoa</taxon>
        <taxon>Chordata</taxon>
        <taxon>Craniata</taxon>
        <taxon>Vertebrata</taxon>
        <taxon>Euteleostomi</taxon>
        <taxon>Actinopterygii</taxon>
        <taxon>Neopterygii</taxon>
        <taxon>Teleostei</taxon>
        <taxon>Protacanthopterygii</taxon>
        <taxon>Salmoniformes</taxon>
        <taxon>Salmonidae</taxon>
        <taxon>Salmoninae</taxon>
        <taxon>Oncorhynchus</taxon>
    </lineage>
</organism>
<name>A0A8C8D0U8_ONCTS</name>
<feature type="compositionally biased region" description="Pro residues" evidence="1">
    <location>
        <begin position="401"/>
        <end position="415"/>
    </location>
</feature>
<feature type="compositionally biased region" description="Pro residues" evidence="1">
    <location>
        <begin position="363"/>
        <end position="372"/>
    </location>
</feature>
<dbReference type="InterPro" id="IPR038717">
    <property type="entry name" value="Tc1-like_DDE_dom"/>
</dbReference>
<dbReference type="Gene3D" id="3.30.420.10">
    <property type="entry name" value="Ribonuclease H-like superfamily/Ribonuclease H"/>
    <property type="match status" value="1"/>
</dbReference>
<dbReference type="InterPro" id="IPR036397">
    <property type="entry name" value="RNaseH_sf"/>
</dbReference>
<feature type="compositionally biased region" description="Low complexity" evidence="1">
    <location>
        <begin position="122"/>
        <end position="136"/>
    </location>
</feature>
<gene>
    <name evidence="3" type="primary">LOC121840452</name>
</gene>
<proteinExistence type="predicted"/>
<dbReference type="PANTHER" id="PTHR23022">
    <property type="entry name" value="TRANSPOSABLE ELEMENT-RELATED"/>
    <property type="match status" value="1"/>
</dbReference>
<feature type="compositionally biased region" description="Polar residues" evidence="1">
    <location>
        <begin position="35"/>
        <end position="54"/>
    </location>
</feature>
<feature type="compositionally biased region" description="Low complexity" evidence="1">
    <location>
        <begin position="55"/>
        <end position="67"/>
    </location>
</feature>
<evidence type="ECO:0000259" key="2">
    <source>
        <dbReference type="Pfam" id="PF13358"/>
    </source>
</evidence>
<reference evidence="3" key="2">
    <citation type="submission" date="2025-09" db="UniProtKB">
        <authorList>
            <consortium name="Ensembl"/>
        </authorList>
    </citation>
    <scope>IDENTIFICATION</scope>
</reference>
<feature type="compositionally biased region" description="Low complexity" evidence="1">
    <location>
        <begin position="289"/>
        <end position="304"/>
    </location>
</feature>
<dbReference type="Pfam" id="PF13358">
    <property type="entry name" value="DDE_3"/>
    <property type="match status" value="1"/>
</dbReference>
<dbReference type="PANTHER" id="PTHR23022:SF135">
    <property type="entry name" value="SI:DKEY-77F5.3"/>
    <property type="match status" value="1"/>
</dbReference>
<feature type="region of interest" description="Disordered" evidence="1">
    <location>
        <begin position="196"/>
        <end position="326"/>
    </location>
</feature>
<feature type="domain" description="Tc1-like transposase DDE" evidence="2">
    <location>
        <begin position="463"/>
        <end position="606"/>
    </location>
</feature>
<evidence type="ECO:0000313" key="4">
    <source>
        <dbReference type="Proteomes" id="UP000694402"/>
    </source>
</evidence>
<evidence type="ECO:0000313" key="3">
    <source>
        <dbReference type="Ensembl" id="ENSOTSP00005020035.2"/>
    </source>
</evidence>
<dbReference type="GO" id="GO:0003676">
    <property type="term" value="F:nucleic acid binding"/>
    <property type="evidence" value="ECO:0007669"/>
    <property type="project" value="InterPro"/>
</dbReference>
<accession>A0A8C8D0U8</accession>
<dbReference type="InterPro" id="IPR052338">
    <property type="entry name" value="Transposase_5"/>
</dbReference>
<dbReference type="AlphaFoldDB" id="A0A8C8D0U8"/>
<protein>
    <recommendedName>
        <fullName evidence="2">Tc1-like transposase DDE domain-containing protein</fullName>
    </recommendedName>
</protein>
<feature type="region of interest" description="Disordered" evidence="1">
    <location>
        <begin position="351"/>
        <end position="433"/>
    </location>
</feature>